<dbReference type="Pfam" id="PF01595">
    <property type="entry name" value="CNNM"/>
    <property type="match status" value="1"/>
</dbReference>
<gene>
    <name evidence="12" type="ORF">BJY26_002435</name>
</gene>
<evidence type="ECO:0000256" key="3">
    <source>
        <dbReference type="ARBA" id="ARBA00022692"/>
    </source>
</evidence>
<dbReference type="InterPro" id="IPR044751">
    <property type="entry name" value="Ion_transp-like_CBS"/>
</dbReference>
<proteinExistence type="predicted"/>
<comment type="caution">
    <text evidence="12">The sequence shown here is derived from an EMBL/GenBank/DDBJ whole genome shotgun (WGS) entry which is preliminary data.</text>
</comment>
<sequence>MHSAVGLIWLVVLLLGNAFFVSAEFSIVAARRSQIEPRAEAGSRAAITTLYAMEHVSLMLAVCQLGITVCSLLIGDVAEPALHHLLVGPLDFLGVPAGASTIIAFALAMIVVVYLHVVVGEMVPKNLALAASGRAAMFLAPPLVYLGKVVKFVTGPLNAAANGLLRLVGITPRGEVNSTFTVEEVQSIMSESMREGKLTDTTGVLAGALGFSELTAADVMVERASLVTLPNACTPTDVERLVGKNGFSRFLVTGDDGDLVAYVHIKDVLYADERPELMDEPIADKRFRALVSVAHDDDLEDAMATMQRSGIHVARVIDPDGTTSGVIFLEDVIEELVGEIRDAMQEEERKRV</sequence>
<dbReference type="AlphaFoldDB" id="A0A7Z0D3D3"/>
<evidence type="ECO:0000256" key="2">
    <source>
        <dbReference type="ARBA" id="ARBA00022475"/>
    </source>
</evidence>
<dbReference type="Pfam" id="PF00571">
    <property type="entry name" value="CBS"/>
    <property type="match status" value="2"/>
</dbReference>
<dbReference type="PANTHER" id="PTHR43099">
    <property type="entry name" value="UPF0053 PROTEIN YRKA"/>
    <property type="match status" value="1"/>
</dbReference>
<dbReference type="RefSeq" id="WP_179428513.1">
    <property type="nucleotide sequence ID" value="NZ_JACBZP010000001.1"/>
</dbReference>
<keyword evidence="2" id="KW-1003">Cell membrane</keyword>
<evidence type="ECO:0000256" key="7">
    <source>
        <dbReference type="PROSITE-ProRule" id="PRU00703"/>
    </source>
</evidence>
<dbReference type="PROSITE" id="PS51371">
    <property type="entry name" value="CBS"/>
    <property type="match status" value="2"/>
</dbReference>
<evidence type="ECO:0000313" key="12">
    <source>
        <dbReference type="EMBL" id="NYI68129.1"/>
    </source>
</evidence>
<evidence type="ECO:0000259" key="10">
    <source>
        <dbReference type="PROSITE" id="PS51371"/>
    </source>
</evidence>
<evidence type="ECO:0000256" key="1">
    <source>
        <dbReference type="ARBA" id="ARBA00004651"/>
    </source>
</evidence>
<dbReference type="InterPro" id="IPR002550">
    <property type="entry name" value="CNNM"/>
</dbReference>
<organism evidence="12 13">
    <name type="scientific">Spelaeicoccus albus</name>
    <dbReference type="NCBI Taxonomy" id="1280376"/>
    <lineage>
        <taxon>Bacteria</taxon>
        <taxon>Bacillati</taxon>
        <taxon>Actinomycetota</taxon>
        <taxon>Actinomycetes</taxon>
        <taxon>Micrococcales</taxon>
        <taxon>Brevibacteriaceae</taxon>
        <taxon>Spelaeicoccus</taxon>
    </lineage>
</organism>
<dbReference type="InterPro" id="IPR000644">
    <property type="entry name" value="CBS_dom"/>
</dbReference>
<keyword evidence="7" id="KW-0129">CBS domain</keyword>
<feature type="transmembrane region" description="Helical" evidence="9">
    <location>
        <begin position="6"/>
        <end position="30"/>
    </location>
</feature>
<evidence type="ECO:0000256" key="5">
    <source>
        <dbReference type="ARBA" id="ARBA00022989"/>
    </source>
</evidence>
<dbReference type="GO" id="GO:0005886">
    <property type="term" value="C:plasma membrane"/>
    <property type="evidence" value="ECO:0007669"/>
    <property type="project" value="UniProtKB-SubCell"/>
</dbReference>
<keyword evidence="5 8" id="KW-1133">Transmembrane helix</keyword>
<comment type="subcellular location">
    <subcellularLocation>
        <location evidence="1">Cell membrane</location>
        <topology evidence="1">Multi-pass membrane protein</topology>
    </subcellularLocation>
</comment>
<name>A0A7Z0D3D3_9MICO</name>
<reference evidence="12 13" key="1">
    <citation type="submission" date="2020-07" db="EMBL/GenBank/DDBJ databases">
        <title>Sequencing the genomes of 1000 actinobacteria strains.</title>
        <authorList>
            <person name="Klenk H.-P."/>
        </authorList>
    </citation>
    <scope>NUCLEOTIDE SEQUENCE [LARGE SCALE GENOMIC DNA]</scope>
    <source>
        <strain evidence="12 13">DSM 26341</strain>
    </source>
</reference>
<evidence type="ECO:0000256" key="6">
    <source>
        <dbReference type="ARBA" id="ARBA00023136"/>
    </source>
</evidence>
<dbReference type="SUPFAM" id="SSF54631">
    <property type="entry name" value="CBS-domain pair"/>
    <property type="match status" value="1"/>
</dbReference>
<dbReference type="SMART" id="SM00116">
    <property type="entry name" value="CBS"/>
    <property type="match status" value="2"/>
</dbReference>
<dbReference type="Gene3D" id="3.10.580.10">
    <property type="entry name" value="CBS-domain"/>
    <property type="match status" value="1"/>
</dbReference>
<feature type="domain" description="CBS" evidence="10">
    <location>
        <begin position="220"/>
        <end position="280"/>
    </location>
</feature>
<evidence type="ECO:0000259" key="11">
    <source>
        <dbReference type="PROSITE" id="PS51846"/>
    </source>
</evidence>
<feature type="transmembrane region" description="Helical" evidence="9">
    <location>
        <begin position="51"/>
        <end position="74"/>
    </location>
</feature>
<feature type="domain" description="CBS" evidence="10">
    <location>
        <begin position="286"/>
        <end position="343"/>
    </location>
</feature>
<keyword evidence="4" id="KW-0677">Repeat</keyword>
<dbReference type="PANTHER" id="PTHR43099:SF5">
    <property type="entry name" value="HLYC_CORC FAMILY TRANSPORTER"/>
    <property type="match status" value="1"/>
</dbReference>
<keyword evidence="3 8" id="KW-0812">Transmembrane</keyword>
<feature type="transmembrane region" description="Helical" evidence="9">
    <location>
        <begin position="94"/>
        <end position="115"/>
    </location>
</feature>
<evidence type="ECO:0000256" key="8">
    <source>
        <dbReference type="PROSITE-ProRule" id="PRU01193"/>
    </source>
</evidence>
<dbReference type="CDD" id="cd04590">
    <property type="entry name" value="CBS_pair_CorC_HlyC_assoc"/>
    <property type="match status" value="1"/>
</dbReference>
<dbReference type="PROSITE" id="PS51846">
    <property type="entry name" value="CNNM"/>
    <property type="match status" value="1"/>
</dbReference>
<feature type="domain" description="CNNM transmembrane" evidence="11">
    <location>
        <begin position="1"/>
        <end position="202"/>
    </location>
</feature>
<dbReference type="InterPro" id="IPR051676">
    <property type="entry name" value="UPF0053_domain"/>
</dbReference>
<protein>
    <submittedName>
        <fullName evidence="12">CBS domain containing-hemolysin-like protein</fullName>
    </submittedName>
</protein>
<keyword evidence="6 8" id="KW-0472">Membrane</keyword>
<evidence type="ECO:0000256" key="9">
    <source>
        <dbReference type="SAM" id="Phobius"/>
    </source>
</evidence>
<evidence type="ECO:0000313" key="13">
    <source>
        <dbReference type="Proteomes" id="UP000539111"/>
    </source>
</evidence>
<dbReference type="EMBL" id="JACBZP010000001">
    <property type="protein sequence ID" value="NYI68129.1"/>
    <property type="molecule type" value="Genomic_DNA"/>
</dbReference>
<evidence type="ECO:0000256" key="4">
    <source>
        <dbReference type="ARBA" id="ARBA00022737"/>
    </source>
</evidence>
<dbReference type="InterPro" id="IPR046342">
    <property type="entry name" value="CBS_dom_sf"/>
</dbReference>
<dbReference type="Proteomes" id="UP000539111">
    <property type="component" value="Unassembled WGS sequence"/>
</dbReference>
<keyword evidence="13" id="KW-1185">Reference proteome</keyword>
<accession>A0A7Z0D3D3</accession>